<dbReference type="InterPro" id="IPR050490">
    <property type="entry name" value="Bact_solute-bd_prot1"/>
</dbReference>
<dbReference type="Gene3D" id="3.40.190.10">
    <property type="entry name" value="Periplasmic binding protein-like II"/>
    <property type="match status" value="2"/>
</dbReference>
<proteinExistence type="predicted"/>
<evidence type="ECO:0000256" key="3">
    <source>
        <dbReference type="ARBA" id="ARBA00023136"/>
    </source>
</evidence>
<evidence type="ECO:0000256" key="1">
    <source>
        <dbReference type="ARBA" id="ARBA00022475"/>
    </source>
</evidence>
<keyword evidence="3" id="KW-0472">Membrane</keyword>
<evidence type="ECO:0000313" key="9">
    <source>
        <dbReference type="Proteomes" id="UP000564644"/>
    </source>
</evidence>
<comment type="caution">
    <text evidence="8">The sequence shown here is derived from an EMBL/GenBank/DDBJ whole genome shotgun (WGS) entry which is preliminary data.</text>
</comment>
<protein>
    <submittedName>
        <fullName evidence="8">Extracellular solute-binding protein</fullName>
    </submittedName>
</protein>
<evidence type="ECO:0000313" key="8">
    <source>
        <dbReference type="EMBL" id="MBB6733466.1"/>
    </source>
</evidence>
<reference evidence="8 9" key="1">
    <citation type="submission" date="2020-08" db="EMBL/GenBank/DDBJ databases">
        <title>Cohnella phylogeny.</title>
        <authorList>
            <person name="Dunlap C."/>
        </authorList>
    </citation>
    <scope>NUCLEOTIDE SEQUENCE [LARGE SCALE GENOMIC DNA]</scope>
    <source>
        <strain evidence="8 9">CBP 2801</strain>
    </source>
</reference>
<evidence type="ECO:0000256" key="7">
    <source>
        <dbReference type="SAM" id="SignalP"/>
    </source>
</evidence>
<dbReference type="Pfam" id="PF01547">
    <property type="entry name" value="SBP_bac_1"/>
    <property type="match status" value="1"/>
</dbReference>
<keyword evidence="9" id="KW-1185">Reference proteome</keyword>
<keyword evidence="2 7" id="KW-0732">Signal</keyword>
<name>A0A7X0SP81_9BACL</name>
<dbReference type="SUPFAM" id="SSF53850">
    <property type="entry name" value="Periplasmic binding protein-like II"/>
    <property type="match status" value="1"/>
</dbReference>
<feature type="signal peptide" evidence="7">
    <location>
        <begin position="1"/>
        <end position="35"/>
    </location>
</feature>
<evidence type="ECO:0000256" key="5">
    <source>
        <dbReference type="ARBA" id="ARBA00023288"/>
    </source>
</evidence>
<sequence length="536" mass="58480">MDSYAKGKRSGVFAVGLTAAFVAAVLSGCSGGGNAADSSGSSGSADSSAAASGSSSAPTTLKLVLNLNPEIDLKNNPVLQEAEKEANVKLDIEAPPQNSYFDRLRVIMASGDLPDIFWGGTDVDFEKWSQQGLLATLDDKIGQYPNLTANISKAQWGDTTALTDGKIHGVPRPNSYDRWGYLINQKWLDKLQLQAPTTVDEFVNVARAFTNDDPDGNGQKDTVGFTTGGNADESNIFALGSDFFTTAYGFSLNPGLPASDGKFHTNATSPDFLPYLTKLRDMYKEGIVDRDFITYKGTEYEERFASGKAGIIGISDRNVNAFLKKYNLNPADYTYHIPLRNLATGESIYNMPPSNWGAYQIPATSKNIDAALRFLDWANSADGFELFQLGLKGTNYNSYDLDKGTVDRTADQLQKLTNATSVNLAFAEAYRGREVVVGGDTQEERDKFAKEALDARKDVTEYYVPFIKQLSTFKASIPDQTATLASLETRYVTGDISEDEFRKFIDGTYKPLAEKTEADINAYMAQNPIAKKKGNE</sequence>
<dbReference type="EMBL" id="JACJVO010000027">
    <property type="protein sequence ID" value="MBB6733466.1"/>
    <property type="molecule type" value="Genomic_DNA"/>
</dbReference>
<keyword evidence="5" id="KW-0449">Lipoprotein</keyword>
<evidence type="ECO:0000256" key="6">
    <source>
        <dbReference type="SAM" id="MobiDB-lite"/>
    </source>
</evidence>
<dbReference type="AlphaFoldDB" id="A0A7X0SP81"/>
<keyword evidence="4" id="KW-0564">Palmitate</keyword>
<dbReference type="PROSITE" id="PS51257">
    <property type="entry name" value="PROKAR_LIPOPROTEIN"/>
    <property type="match status" value="1"/>
</dbReference>
<dbReference type="RefSeq" id="WP_185131125.1">
    <property type="nucleotide sequence ID" value="NZ_JACJVO010000027.1"/>
</dbReference>
<organism evidence="8 9">
    <name type="scientific">Cohnella zeiphila</name>
    <dbReference type="NCBI Taxonomy" id="2761120"/>
    <lineage>
        <taxon>Bacteria</taxon>
        <taxon>Bacillati</taxon>
        <taxon>Bacillota</taxon>
        <taxon>Bacilli</taxon>
        <taxon>Bacillales</taxon>
        <taxon>Paenibacillaceae</taxon>
        <taxon>Cohnella</taxon>
    </lineage>
</organism>
<dbReference type="PANTHER" id="PTHR43649">
    <property type="entry name" value="ARABINOSE-BINDING PROTEIN-RELATED"/>
    <property type="match status" value="1"/>
</dbReference>
<feature type="region of interest" description="Disordered" evidence="6">
    <location>
        <begin position="35"/>
        <end position="55"/>
    </location>
</feature>
<keyword evidence="1" id="KW-1003">Cell membrane</keyword>
<evidence type="ECO:0000256" key="2">
    <source>
        <dbReference type="ARBA" id="ARBA00022729"/>
    </source>
</evidence>
<evidence type="ECO:0000256" key="4">
    <source>
        <dbReference type="ARBA" id="ARBA00023139"/>
    </source>
</evidence>
<dbReference type="Proteomes" id="UP000564644">
    <property type="component" value="Unassembled WGS sequence"/>
</dbReference>
<dbReference type="InterPro" id="IPR006059">
    <property type="entry name" value="SBP"/>
</dbReference>
<dbReference type="PANTHER" id="PTHR43649:SF33">
    <property type="entry name" value="POLYGALACTURONAN_RHAMNOGALACTURONAN-BINDING PROTEIN YTCQ"/>
    <property type="match status" value="1"/>
</dbReference>
<gene>
    <name evidence="8" type="ORF">H7C18_21310</name>
</gene>
<accession>A0A7X0SP81</accession>
<feature type="chain" id="PRO_5031231895" evidence="7">
    <location>
        <begin position="36"/>
        <end position="536"/>
    </location>
</feature>